<proteinExistence type="predicted"/>
<dbReference type="AlphaFoldDB" id="D4ZKE9"/>
<gene>
    <name evidence="1" type="ordered locus">SVI_2177</name>
</gene>
<accession>D4ZKE9</accession>
<dbReference type="HOGENOM" id="CLU_1642570_0_0_6"/>
<dbReference type="EMBL" id="AP011177">
    <property type="protein sequence ID" value="BAJ02148.1"/>
    <property type="molecule type" value="Genomic_DNA"/>
</dbReference>
<dbReference type="Proteomes" id="UP000002350">
    <property type="component" value="Chromosome"/>
</dbReference>
<evidence type="ECO:0000313" key="1">
    <source>
        <dbReference type="EMBL" id="BAJ02148.1"/>
    </source>
</evidence>
<keyword evidence="2" id="KW-1185">Reference proteome</keyword>
<evidence type="ECO:0000313" key="2">
    <source>
        <dbReference type="Proteomes" id="UP000002350"/>
    </source>
</evidence>
<name>D4ZKE9_SHEVD</name>
<dbReference type="KEGG" id="svo:SVI_2177"/>
<dbReference type="eggNOG" id="ENOG5032B48">
    <property type="taxonomic scope" value="Bacteria"/>
</dbReference>
<sequence>MRIQSNKNNFNGLITMKPKTRSFFLANFRRENSSIDTQAAAGFFHVTSRTINNWVATGCPDWVDHYVIMYLRSIPDTKEWDGFKFIEGRLYTPYNKLTFAPSELMKVFYDRQFNRLDRVEREQLKEQVTELRSDQEAAAIRDELDYMIKTLNKLKLSPIVAPQTSFTKTIRNR</sequence>
<reference evidence="2" key="1">
    <citation type="journal article" date="2010" name="Mol. Biosyst.">
        <title>Complete genome sequence and comparative analysis of Shewanella violacea, a psychrophilic and piezophilic bacterium from deep sea floor sediments.</title>
        <authorList>
            <person name="Aono E."/>
            <person name="Baba T."/>
            <person name="Ara T."/>
            <person name="Nishi T."/>
            <person name="Nakamichi T."/>
            <person name="Inamoto E."/>
            <person name="Toyonaga H."/>
            <person name="Hasegawa M."/>
            <person name="Takai Y."/>
            <person name="Okumura Y."/>
            <person name="Baba M."/>
            <person name="Tomita M."/>
            <person name="Kato C."/>
            <person name="Oshima T."/>
            <person name="Nakasone K."/>
            <person name="Mori H."/>
        </authorList>
    </citation>
    <scope>NUCLEOTIDE SEQUENCE [LARGE SCALE GENOMIC DNA]</scope>
    <source>
        <strain evidence="2">JCM 10179 / CIP 106290 / LMG 19151 / DSS12</strain>
    </source>
</reference>
<protein>
    <submittedName>
        <fullName evidence="1">Uncharacterized protein</fullName>
    </submittedName>
</protein>
<organism evidence="1 2">
    <name type="scientific">Shewanella violacea (strain JCM 10179 / CIP 106290 / LMG 19151 / DSS12)</name>
    <dbReference type="NCBI Taxonomy" id="637905"/>
    <lineage>
        <taxon>Bacteria</taxon>
        <taxon>Pseudomonadati</taxon>
        <taxon>Pseudomonadota</taxon>
        <taxon>Gammaproteobacteria</taxon>
        <taxon>Alteromonadales</taxon>
        <taxon>Shewanellaceae</taxon>
        <taxon>Shewanella</taxon>
    </lineage>
</organism>